<dbReference type="InterPro" id="IPR004372">
    <property type="entry name" value="Ac/propionate_kinase"/>
</dbReference>
<keyword evidence="5" id="KW-0479">Metal-binding</keyword>
<keyword evidence="4 5" id="KW-0067">ATP-binding</keyword>
<dbReference type="PIRSF" id="PIRSF000722">
    <property type="entry name" value="Acetate_prop_kin"/>
    <property type="match status" value="1"/>
</dbReference>
<feature type="binding site" evidence="5">
    <location>
        <position position="353"/>
    </location>
    <ligand>
        <name>Mg(2+)</name>
        <dbReference type="ChEBI" id="CHEBI:18420"/>
    </ligand>
</feature>
<keyword evidence="5" id="KW-0963">Cytoplasm</keyword>
<proteinExistence type="inferred from homology"/>
<keyword evidence="3 5" id="KW-0418">Kinase</keyword>
<comment type="cofactor">
    <cofactor evidence="5">
        <name>Mg(2+)</name>
        <dbReference type="ChEBI" id="CHEBI:18420"/>
    </cofactor>
    <cofactor evidence="5">
        <name>Mn(2+)</name>
        <dbReference type="ChEBI" id="CHEBI:29035"/>
    </cofactor>
    <text evidence="5">Mg(2+). Can also accept Mn(2+).</text>
</comment>
<feature type="binding site" evidence="5">
    <location>
        <position position="65"/>
    </location>
    <ligand>
        <name>substrate</name>
    </ligand>
</feature>
<name>A0ABZ0X1M2_9GAMM</name>
<gene>
    <name evidence="5" type="primary">ackA</name>
    <name evidence="7" type="ORF">SR900_08225</name>
</gene>
<evidence type="ECO:0000313" key="8">
    <source>
        <dbReference type="Proteomes" id="UP001324185"/>
    </source>
</evidence>
<feature type="site" description="Transition state stabilizer" evidence="5">
    <location>
        <position position="214"/>
    </location>
</feature>
<keyword evidence="5" id="KW-0460">Magnesium</keyword>
<evidence type="ECO:0000256" key="5">
    <source>
        <dbReference type="HAMAP-Rule" id="MF_00020"/>
    </source>
</evidence>
<keyword evidence="2 5" id="KW-0547">Nucleotide-binding</keyword>
<protein>
    <recommendedName>
        <fullName evidence="5">Acetate kinase</fullName>
        <ecNumber evidence="5">2.7.2.1</ecNumber>
    </recommendedName>
    <alternativeName>
        <fullName evidence="5">Acetokinase</fullName>
    </alternativeName>
</protein>
<evidence type="ECO:0000256" key="3">
    <source>
        <dbReference type="ARBA" id="ARBA00022777"/>
    </source>
</evidence>
<dbReference type="PANTHER" id="PTHR21060">
    <property type="entry name" value="ACETATE KINASE"/>
    <property type="match status" value="1"/>
</dbReference>
<evidence type="ECO:0000256" key="6">
    <source>
        <dbReference type="RuleBase" id="RU003835"/>
    </source>
</evidence>
<feature type="binding site" evidence="5">
    <location>
        <position position="8"/>
    </location>
    <ligand>
        <name>Mg(2+)</name>
        <dbReference type="ChEBI" id="CHEBI:18420"/>
    </ligand>
</feature>
<dbReference type="Gene3D" id="3.30.420.40">
    <property type="match status" value="2"/>
</dbReference>
<dbReference type="EMBL" id="CP140158">
    <property type="protein sequence ID" value="WQG84450.1"/>
    <property type="molecule type" value="Genomic_DNA"/>
</dbReference>
<dbReference type="Pfam" id="PF00871">
    <property type="entry name" value="Acetate_kinase"/>
    <property type="match status" value="1"/>
</dbReference>
<comment type="function">
    <text evidence="5">Catalyzes the formation of acetyl phosphate from acetate and ATP. Can also catalyze the reverse reaction.</text>
</comment>
<comment type="catalytic activity">
    <reaction evidence="5">
        <text>acetate + ATP = acetyl phosphate + ADP</text>
        <dbReference type="Rhea" id="RHEA:11352"/>
        <dbReference type="ChEBI" id="CHEBI:22191"/>
        <dbReference type="ChEBI" id="CHEBI:30089"/>
        <dbReference type="ChEBI" id="CHEBI:30616"/>
        <dbReference type="ChEBI" id="CHEBI:456216"/>
        <dbReference type="EC" id="2.7.2.1"/>
    </reaction>
</comment>
<comment type="subcellular location">
    <subcellularLocation>
        <location evidence="5">Cytoplasm</location>
    </subcellularLocation>
</comment>
<dbReference type="PANTHER" id="PTHR21060:SF15">
    <property type="entry name" value="ACETATE KINASE-RELATED"/>
    <property type="match status" value="1"/>
</dbReference>
<accession>A0ABZ0X1M2</accession>
<comment type="subunit">
    <text evidence="5">Homodimer.</text>
</comment>
<evidence type="ECO:0000256" key="4">
    <source>
        <dbReference type="ARBA" id="ARBA00022840"/>
    </source>
</evidence>
<evidence type="ECO:0000256" key="1">
    <source>
        <dbReference type="ARBA" id="ARBA00022679"/>
    </source>
</evidence>
<dbReference type="InterPro" id="IPR043129">
    <property type="entry name" value="ATPase_NBD"/>
</dbReference>
<dbReference type="RefSeq" id="WP_083911926.1">
    <property type="nucleotide sequence ID" value="NZ_CP140158.1"/>
</dbReference>
<feature type="binding site" evidence="5">
    <location>
        <position position="15"/>
    </location>
    <ligand>
        <name>ATP</name>
        <dbReference type="ChEBI" id="CHEBI:30616"/>
    </ligand>
</feature>
<comment type="caution">
    <text evidence="5">Lacks conserved residue(s) required for the propagation of feature annotation.</text>
</comment>
<keyword evidence="8" id="KW-1185">Reference proteome</keyword>
<comment type="pathway">
    <text evidence="5">Metabolic intermediate biosynthesis; acetyl-CoA biosynthesis; acetyl-CoA from acetate: step 1/2.</text>
</comment>
<dbReference type="SUPFAM" id="SSF53067">
    <property type="entry name" value="Actin-like ATPase domain"/>
    <property type="match status" value="2"/>
</dbReference>
<feature type="site" description="Transition state stabilizer" evidence="5">
    <location>
        <position position="154"/>
    </location>
</feature>
<sequence>MPDILVLNPGSSNIKWTVFRASPEPRSGIPSIIAEGHINVEKCKNAIEQLRTVTADHALSALIVRVVHGGSVFSSPIEVSGGSLNQLRSMVSLAPLHNKKAINLIEGWHRLDDTIRIFAVFDTDFFADLPVVAQAYGLPRALIEKHRIRRYGFHGFAHQDMVRQWLQKNPHRQDFAVVTAQLGSGCSMAAIRDGKPVDTSMGFTPNEGLLMRTRSGDIDPGLLIWLQQQEGWSSDEIDYQLNHEAGWRGVSGGVDNMAELFVSDHPQCRLAFALFRYRFQKTLGSYFAVLGGLDGIVLSGGIAEHNPALCQQLLSGLSHLGIEIHTEPVESNLPLSLSSSTSQVQCWVVAADEAGAMLHSVQEQFPNDFTVQPAAG</sequence>
<feature type="active site" description="Proton donor/acceptor" evidence="5">
    <location>
        <position position="122"/>
    </location>
</feature>
<dbReference type="Proteomes" id="UP001324185">
    <property type="component" value="Chromosome"/>
</dbReference>
<dbReference type="EC" id="2.7.2.1" evidence="5"/>
<evidence type="ECO:0000313" key="7">
    <source>
        <dbReference type="EMBL" id="WQG84450.1"/>
    </source>
</evidence>
<comment type="similarity">
    <text evidence="5 6">Belongs to the acetokinase family.</text>
</comment>
<dbReference type="InterPro" id="IPR000890">
    <property type="entry name" value="Aliphatic_acid_kin_short-chain"/>
</dbReference>
<evidence type="ECO:0000256" key="2">
    <source>
        <dbReference type="ARBA" id="ARBA00022741"/>
    </source>
</evidence>
<keyword evidence="1 5" id="KW-0808">Transferase</keyword>
<reference evidence="7 8" key="1">
    <citation type="submission" date="2023-11" db="EMBL/GenBank/DDBJ databases">
        <title>MicrobeMod: A computational toolkit for identifying prokaryotic methylation and restriction-modification with nanopore sequencing.</title>
        <authorList>
            <person name="Crits-Christoph A."/>
            <person name="Kang S.C."/>
            <person name="Lee H."/>
            <person name="Ostrov N."/>
        </authorList>
    </citation>
    <scope>NUCLEOTIDE SEQUENCE [LARGE SCALE GENOMIC DNA]</scope>
    <source>
        <strain evidence="7 8">DSMZ 16071</strain>
    </source>
</reference>
<dbReference type="PRINTS" id="PR00471">
    <property type="entry name" value="ACETATEKNASE"/>
</dbReference>
<dbReference type="HAMAP" id="MF_00020">
    <property type="entry name" value="Acetate_kinase"/>
    <property type="match status" value="1"/>
</dbReference>
<organism evidence="7 8">
    <name type="scientific">Kangiella aquimarina</name>
    <dbReference type="NCBI Taxonomy" id="261965"/>
    <lineage>
        <taxon>Bacteria</taxon>
        <taxon>Pseudomonadati</taxon>
        <taxon>Pseudomonadota</taxon>
        <taxon>Gammaproteobacteria</taxon>
        <taxon>Kangiellales</taxon>
        <taxon>Kangiellaceae</taxon>
        <taxon>Kangiella</taxon>
    </lineage>
</organism>